<dbReference type="EMBL" id="JADIKD010000009">
    <property type="protein sequence ID" value="MFK2917273.1"/>
    <property type="molecule type" value="Genomic_DNA"/>
</dbReference>
<evidence type="ECO:0000256" key="5">
    <source>
        <dbReference type="SAM" id="SignalP"/>
    </source>
</evidence>
<dbReference type="InterPro" id="IPR050263">
    <property type="entry name" value="Bact_Fimbrial_Adh_Pro"/>
</dbReference>
<gene>
    <name evidence="8" type="ORF">ISS97_08360</name>
</gene>
<evidence type="ECO:0000256" key="1">
    <source>
        <dbReference type="ARBA" id="ARBA00004561"/>
    </source>
</evidence>
<sequence>MRICHVIALLLLLALGLLPFSANASCSFSSGGTSDVNISFSNSTITIDPNLPVGATLASSSQFAPSTISQITCSGTTRTGVINVVGSQPSTSSTIFPTGVAGLGYRVTHPDSSSYLPAFGGGSIASGTYNMSVTSGFELVKTGTIANGAVLSSGTLGYWKYDNNKRVENFNLASSVTFMYPACSVNTSTINVTLPTVSNTAFNGVGTVAGATVVPISLNCSAGSQLYIQFDTATSVSGATGVIAPATGTGRANNIGVQLTDQTFNPVTFGTPALVGTTPNGPYNLTYYARYYQTATPVAAGTVSATATFTLTYQ</sequence>
<dbReference type="Gene3D" id="2.60.40.1090">
    <property type="entry name" value="Fimbrial-type adhesion domain"/>
    <property type="match status" value="1"/>
</dbReference>
<dbReference type="InterPro" id="IPR000259">
    <property type="entry name" value="Adhesion_dom_fimbrial"/>
</dbReference>
<keyword evidence="3 5" id="KW-0732">Signal</keyword>
<comment type="similarity">
    <text evidence="2">Belongs to the fimbrial protein family.</text>
</comment>
<proteinExistence type="inferred from homology"/>
<evidence type="ECO:0000259" key="6">
    <source>
        <dbReference type="Pfam" id="PF00419"/>
    </source>
</evidence>
<protein>
    <submittedName>
        <fullName evidence="8">Fimbrial protein</fullName>
    </submittedName>
</protein>
<evidence type="ECO:0000313" key="9">
    <source>
        <dbReference type="Proteomes" id="UP001620408"/>
    </source>
</evidence>
<comment type="caution">
    <text evidence="8">The sequence shown here is derived from an EMBL/GenBank/DDBJ whole genome shotgun (WGS) entry which is preliminary data.</text>
</comment>
<feature type="domain" description="Fimbrial-type adhesion" evidence="6">
    <location>
        <begin position="178"/>
        <end position="314"/>
    </location>
</feature>
<feature type="domain" description="MrkD-like receptor binding" evidence="7">
    <location>
        <begin position="44"/>
        <end position="163"/>
    </location>
</feature>
<evidence type="ECO:0000256" key="4">
    <source>
        <dbReference type="ARBA" id="ARBA00023263"/>
    </source>
</evidence>
<organism evidence="8 9">
    <name type="scientific">Dyella koreensis</name>
    <dbReference type="NCBI Taxonomy" id="311235"/>
    <lineage>
        <taxon>Bacteria</taxon>
        <taxon>Pseudomonadati</taxon>
        <taxon>Pseudomonadota</taxon>
        <taxon>Gammaproteobacteria</taxon>
        <taxon>Lysobacterales</taxon>
        <taxon>Rhodanobacteraceae</taxon>
        <taxon>Dyella</taxon>
    </lineage>
</organism>
<evidence type="ECO:0000313" key="8">
    <source>
        <dbReference type="EMBL" id="MFK2917273.1"/>
    </source>
</evidence>
<comment type="subcellular location">
    <subcellularLocation>
        <location evidence="1">Fimbrium</location>
    </subcellularLocation>
</comment>
<keyword evidence="4" id="KW-0281">Fimbrium</keyword>
<feature type="signal peptide" evidence="5">
    <location>
        <begin position="1"/>
        <end position="24"/>
    </location>
</feature>
<keyword evidence="9" id="KW-1185">Reference proteome</keyword>
<name>A0ABW8K5V1_9GAMM</name>
<dbReference type="Gene3D" id="2.60.40.3310">
    <property type="match status" value="1"/>
</dbReference>
<evidence type="ECO:0000256" key="3">
    <source>
        <dbReference type="ARBA" id="ARBA00022729"/>
    </source>
</evidence>
<dbReference type="InterPro" id="IPR008966">
    <property type="entry name" value="Adhesion_dom_sf"/>
</dbReference>
<dbReference type="Pfam" id="PF00419">
    <property type="entry name" value="Fimbrial"/>
    <property type="match status" value="1"/>
</dbReference>
<evidence type="ECO:0000259" key="7">
    <source>
        <dbReference type="Pfam" id="PF22003"/>
    </source>
</evidence>
<dbReference type="Proteomes" id="UP001620408">
    <property type="component" value="Unassembled WGS sequence"/>
</dbReference>
<dbReference type="PANTHER" id="PTHR33420">
    <property type="entry name" value="FIMBRIAL SUBUNIT ELFA-RELATED"/>
    <property type="match status" value="1"/>
</dbReference>
<reference evidence="8 9" key="1">
    <citation type="submission" date="2020-10" db="EMBL/GenBank/DDBJ databases">
        <title>Phylogeny of dyella-like bacteria.</title>
        <authorList>
            <person name="Fu J."/>
        </authorList>
    </citation>
    <scope>NUCLEOTIDE SEQUENCE [LARGE SCALE GENOMIC DNA]</scope>
    <source>
        <strain evidence="8 9">BB4</strain>
    </source>
</reference>
<dbReference type="InterPro" id="IPR054160">
    <property type="entry name" value="MrkD_recept-bd"/>
</dbReference>
<dbReference type="Pfam" id="PF22003">
    <property type="entry name" value="MrkDrd"/>
    <property type="match status" value="1"/>
</dbReference>
<evidence type="ECO:0000256" key="2">
    <source>
        <dbReference type="ARBA" id="ARBA00006671"/>
    </source>
</evidence>
<dbReference type="RefSeq" id="WP_379985290.1">
    <property type="nucleotide sequence ID" value="NZ_JADIKD010000009.1"/>
</dbReference>
<dbReference type="SUPFAM" id="SSF49401">
    <property type="entry name" value="Bacterial adhesins"/>
    <property type="match status" value="1"/>
</dbReference>
<dbReference type="PANTHER" id="PTHR33420:SF3">
    <property type="entry name" value="FIMBRIAL SUBUNIT ELFA"/>
    <property type="match status" value="1"/>
</dbReference>
<dbReference type="InterPro" id="IPR036937">
    <property type="entry name" value="Adhesion_dom_fimbrial_sf"/>
</dbReference>
<accession>A0ABW8K5V1</accession>
<feature type="chain" id="PRO_5046284072" evidence="5">
    <location>
        <begin position="25"/>
        <end position="314"/>
    </location>
</feature>